<gene>
    <name evidence="1" type="ordered locus">Selin_2106</name>
</gene>
<evidence type="ECO:0000313" key="2">
    <source>
        <dbReference type="Proteomes" id="UP000002572"/>
    </source>
</evidence>
<protein>
    <recommendedName>
        <fullName evidence="3">Carboxypeptidase regulatory-like domain-containing protein</fullName>
    </recommendedName>
</protein>
<dbReference type="AlphaFoldDB" id="E6W301"/>
<evidence type="ECO:0000313" key="1">
    <source>
        <dbReference type="EMBL" id="ADU66826.1"/>
    </source>
</evidence>
<accession>E6W301</accession>
<dbReference type="HOGENOM" id="CLU_420741_0_0_0"/>
<dbReference type="OrthoDB" id="614750at2"/>
<proteinExistence type="predicted"/>
<dbReference type="SUPFAM" id="SSF49464">
    <property type="entry name" value="Carboxypeptidase regulatory domain-like"/>
    <property type="match status" value="1"/>
</dbReference>
<sequence length="580" mass="61839">MKNTHSLPMIRFALVGLATIFFLLSAGCGGGGGGSTPDTTAQDQQITEENTAQLGGVVAKAPVNTIALKDASNQSLGPGLTIKLSPLVAGSAAVSAAQSGEINATTDDDGNIILPDGLEPGEYTLTIELDGSDPVTMTIEVGEDNFNSAIEAATPLIKGEDENYTKVDAIIATISGSVTNTEDKAIIGAQVALSGGAATNGVFVSALTISNGQYSLLINANTNLEEALKSATLIVSAPGYTTQELDFEVNSGTAKTGVNFKLATATSTAIFRETFETTSTTAGQWLVQVCDPDSHFDENSDFEFDYPDCTGLTDTQCDALWDELFPEEEYDYDHHYDSTCNLVAATDQQPRWNLRSATPAITNQAFTNELVKLAPNDSSEGKVPVPAQGSRAYWYGDPDTGNFLGEPASTQGSFDGGTSMESNGGALTSPSITMPANATEVSLTFQTWWEIESVNPNESGFDLMTIQLSRDNGTTWESIARLNPFSDPETGTIDRSPLPFSNTGFNSAPTWLWQEHIPLNDVANKTIKVRFYFDTNDGLFNGFRGWLIDDVRIVRQKGTAPLLGESITPSAIRSTPSRSR</sequence>
<dbReference type="PROSITE" id="PS51257">
    <property type="entry name" value="PROKAR_LIPOPROTEIN"/>
    <property type="match status" value="1"/>
</dbReference>
<organism evidence="1 2">
    <name type="scientific">Desulfurispirillum indicum (strain ATCC BAA-1389 / DSM 22839 / S5)</name>
    <dbReference type="NCBI Taxonomy" id="653733"/>
    <lineage>
        <taxon>Bacteria</taxon>
        <taxon>Pseudomonadati</taxon>
        <taxon>Chrysiogenota</taxon>
        <taxon>Chrysiogenia</taxon>
        <taxon>Chrysiogenales</taxon>
        <taxon>Chrysiogenaceae</taxon>
        <taxon>Desulfurispirillum</taxon>
    </lineage>
</organism>
<dbReference type="InterPro" id="IPR008969">
    <property type="entry name" value="CarboxyPept-like_regulatory"/>
</dbReference>
<dbReference type="Gene3D" id="2.60.40.1120">
    <property type="entry name" value="Carboxypeptidase-like, regulatory domain"/>
    <property type="match status" value="2"/>
</dbReference>
<dbReference type="EMBL" id="CP002432">
    <property type="protein sequence ID" value="ADU66826.1"/>
    <property type="molecule type" value="Genomic_DNA"/>
</dbReference>
<name>E6W301_DESIS</name>
<dbReference type="Proteomes" id="UP000002572">
    <property type="component" value="Chromosome"/>
</dbReference>
<dbReference type="KEGG" id="din:Selin_2106"/>
<reference evidence="1 2" key="1">
    <citation type="submission" date="2010-12" db="EMBL/GenBank/DDBJ databases">
        <title>Complete sequence of Desulfurispirillum indicum S5.</title>
        <authorList>
            <consortium name="US DOE Joint Genome Institute"/>
            <person name="Lucas S."/>
            <person name="Copeland A."/>
            <person name="Lapidus A."/>
            <person name="Cheng J.-F."/>
            <person name="Goodwin L."/>
            <person name="Pitluck S."/>
            <person name="Chertkov O."/>
            <person name="Held B."/>
            <person name="Detter J.C."/>
            <person name="Han C."/>
            <person name="Tapia R."/>
            <person name="Land M."/>
            <person name="Hauser L."/>
            <person name="Kyrpides N."/>
            <person name="Ivanova N."/>
            <person name="Mikhailova N."/>
            <person name="Haggblom M."/>
            <person name="Rauschenbach I."/>
            <person name="Bini E."/>
            <person name="Woyke T."/>
        </authorList>
    </citation>
    <scope>NUCLEOTIDE SEQUENCE [LARGE SCALE GENOMIC DNA]</scope>
    <source>
        <strain evidence="2">ATCC BAA-1389 / DSM 22839 / S5</strain>
    </source>
</reference>
<dbReference type="InParanoid" id="E6W301"/>
<dbReference type="eggNOG" id="COG4412">
    <property type="taxonomic scope" value="Bacteria"/>
</dbReference>
<keyword evidence="2" id="KW-1185">Reference proteome</keyword>
<evidence type="ECO:0008006" key="3">
    <source>
        <dbReference type="Google" id="ProtNLM"/>
    </source>
</evidence>
<dbReference type="Gene3D" id="2.60.120.260">
    <property type="entry name" value="Galactose-binding domain-like"/>
    <property type="match status" value="1"/>
</dbReference>
<dbReference type="RefSeq" id="WP_013506705.1">
    <property type="nucleotide sequence ID" value="NC_014836.1"/>
</dbReference>